<dbReference type="CDD" id="cd00102">
    <property type="entry name" value="IPT"/>
    <property type="match status" value="1"/>
</dbReference>
<sequence>MKKQVQLLATAFILIFTGCEYAEMTPRTTPRFSVAFVQEIDESGAQFAANIYDFGSEEILEYGFLYGTHFLPRPDYAEEVKQSGKPEKYFMLKADHSMVKGEFIYVVAFIKTLSGVVYSEPHRFVSKGAVGFIFEKIEYNQPIFFGDTVTVYGENLSSLISNYQVTFQNETARITDVQKNSFKFLIPDFHRFDSNGEQDVFEIALDILDKKMELSLHIPFREPAFADLPIQQIDYGGTVEIYGDYLEDPNLIVVSNSQPPESEYLNSVTIVSADPNKIVFKPNPVIAGKENFVALKIRGKMYNLGSGIFEYNPTEIDPGQHLKIGYGDRFIIKGRNFNYWAPYFHQGVLNGRAYEINYENSDSVNLSLRFVSLDFRFNRLNDFKLQTFDKVSKNSVKIELTDPDIPIMNNPIPSISLPDYLPYGNMTSFGGKGYALGNKEIFEIDILNKSMTPLRALQLGTHVLTYTFSAAHGENWYIGGGQTSNYNPINRAFFVFNMKSGEIKRLPDLPFDQWRPILVHIINDDLYLEGGIGHELGEDHKLRYKFDLNSEKWTRLPDKAVGRHINGRTIPFHYKGKHFAIGEPNGTGDDQTGLFEFDVITETWHLSKRFPELGGRGLATDEVFVIANKAILISTDIYLLNLETMELSQVPNLSQKEYLTCGLPRTMAFMLNRKIYIWDCNETFWEIDPERFENW</sequence>
<dbReference type="EMBL" id="JAANYN010000005">
    <property type="protein sequence ID" value="NHE57896.1"/>
    <property type="molecule type" value="Genomic_DNA"/>
</dbReference>
<gene>
    <name evidence="2" type="ORF">G9Q97_13860</name>
</gene>
<dbReference type="InterPro" id="IPR015915">
    <property type="entry name" value="Kelch-typ_b-propeller"/>
</dbReference>
<dbReference type="Proteomes" id="UP000649799">
    <property type="component" value="Unassembled WGS sequence"/>
</dbReference>
<feature type="chain" id="PRO_5046128342" description="IPT/TIG domain-containing protein" evidence="1">
    <location>
        <begin position="23"/>
        <end position="695"/>
    </location>
</feature>
<evidence type="ECO:0000313" key="3">
    <source>
        <dbReference type="Proteomes" id="UP000649799"/>
    </source>
</evidence>
<proteinExistence type="predicted"/>
<protein>
    <recommendedName>
        <fullName evidence="4">IPT/TIG domain-containing protein</fullName>
    </recommendedName>
</protein>
<name>A0ABX0HBT6_9BACT</name>
<dbReference type="PROSITE" id="PS51257">
    <property type="entry name" value="PROKAR_LIPOPROTEIN"/>
    <property type="match status" value="1"/>
</dbReference>
<evidence type="ECO:0000256" key="1">
    <source>
        <dbReference type="SAM" id="SignalP"/>
    </source>
</evidence>
<dbReference type="SUPFAM" id="SSF117281">
    <property type="entry name" value="Kelch motif"/>
    <property type="match status" value="1"/>
</dbReference>
<dbReference type="Gene3D" id="2.120.10.80">
    <property type="entry name" value="Kelch-type beta propeller"/>
    <property type="match status" value="1"/>
</dbReference>
<organism evidence="2 3">
    <name type="scientific">Cyclobacterium plantarum</name>
    <dbReference type="NCBI Taxonomy" id="2716263"/>
    <lineage>
        <taxon>Bacteria</taxon>
        <taxon>Pseudomonadati</taxon>
        <taxon>Bacteroidota</taxon>
        <taxon>Cytophagia</taxon>
        <taxon>Cytophagales</taxon>
        <taxon>Cyclobacteriaceae</taxon>
        <taxon>Cyclobacterium</taxon>
    </lineage>
</organism>
<reference evidence="2 3" key="1">
    <citation type="submission" date="2020-03" db="EMBL/GenBank/DDBJ databases">
        <title>Cyclobacterium plantarum sp. nov., a marine bacterium isolated from a coastal-marine wetland.</title>
        <authorList>
            <person name="Sanchez-Porro C."/>
            <person name="Ventosa A."/>
            <person name="Amoozegar M."/>
        </authorList>
    </citation>
    <scope>NUCLEOTIDE SEQUENCE [LARGE SCALE GENOMIC DNA]</scope>
    <source>
        <strain evidence="2 3">GBPx2</strain>
    </source>
</reference>
<comment type="caution">
    <text evidence="2">The sequence shown here is derived from an EMBL/GenBank/DDBJ whole genome shotgun (WGS) entry which is preliminary data.</text>
</comment>
<keyword evidence="3" id="KW-1185">Reference proteome</keyword>
<dbReference type="RefSeq" id="WP_166147786.1">
    <property type="nucleotide sequence ID" value="NZ_JAANYN010000005.1"/>
</dbReference>
<evidence type="ECO:0008006" key="4">
    <source>
        <dbReference type="Google" id="ProtNLM"/>
    </source>
</evidence>
<feature type="signal peptide" evidence="1">
    <location>
        <begin position="1"/>
        <end position="22"/>
    </location>
</feature>
<keyword evidence="1" id="KW-0732">Signal</keyword>
<accession>A0ABX0HBT6</accession>
<evidence type="ECO:0000313" key="2">
    <source>
        <dbReference type="EMBL" id="NHE57896.1"/>
    </source>
</evidence>